<keyword evidence="1" id="KW-0614">Plasmid</keyword>
<evidence type="ECO:0000313" key="1">
    <source>
        <dbReference type="EMBL" id="BAY72757.1"/>
    </source>
</evidence>
<sequence length="124" mass="14709">MIEPTPEQQIFMQDDVSTRLHRLTNHLSQIYSLWTRESSKDLMLPLVKESRYFIEWTVPDMVEAQDVDRACELVDLVRLMTNWLFDWDKIWSDAEQRQSAASQTQNWLYRVTEIADTQPESLSA</sequence>
<dbReference type="Proteomes" id="UP000217507">
    <property type="component" value="Plasmid Plasmid1 dna"/>
</dbReference>
<proteinExistence type="predicted"/>
<organism evidence="1 2">
    <name type="scientific">Trichormus variabilis NIES-23</name>
    <dbReference type="NCBI Taxonomy" id="1973479"/>
    <lineage>
        <taxon>Bacteria</taxon>
        <taxon>Bacillati</taxon>
        <taxon>Cyanobacteriota</taxon>
        <taxon>Cyanophyceae</taxon>
        <taxon>Nostocales</taxon>
        <taxon>Nostocaceae</taxon>
        <taxon>Trichormus</taxon>
    </lineage>
</organism>
<dbReference type="EMBL" id="AP018217">
    <property type="protein sequence ID" value="BAY72757.1"/>
    <property type="molecule type" value="Genomic_DNA"/>
</dbReference>
<name>A0A1Z4KV21_ANAVA</name>
<accession>A0A1Z4KV21</accession>
<evidence type="ECO:0000313" key="2">
    <source>
        <dbReference type="Proteomes" id="UP000217507"/>
    </source>
</evidence>
<geneLocation type="plasmid" evidence="1">
    <name>plasmid1</name>
</geneLocation>
<dbReference type="AlphaFoldDB" id="A0A1Z4KV21"/>
<reference evidence="1 2" key="1">
    <citation type="submission" date="2017-06" db="EMBL/GenBank/DDBJ databases">
        <title>Genome sequencing of cyanobaciteial culture collection at National Institute for Environmental Studies (NIES).</title>
        <authorList>
            <person name="Hirose Y."/>
            <person name="Shimura Y."/>
            <person name="Fujisawa T."/>
            <person name="Nakamura Y."/>
            <person name="Kawachi M."/>
        </authorList>
    </citation>
    <scope>NUCLEOTIDE SEQUENCE [LARGE SCALE GENOMIC DNA]</scope>
    <source>
        <strain evidence="1 2">NIES-23</strain>
        <plasmid evidence="2">Plasmid Plasmid1 dna</plasmid>
    </source>
</reference>
<gene>
    <name evidence="1" type="ORF">NIES23_55850</name>
</gene>
<protein>
    <submittedName>
        <fullName evidence="1">Uncharacterized protein</fullName>
    </submittedName>
</protein>